<proteinExistence type="predicted"/>
<protein>
    <submittedName>
        <fullName evidence="1">Uncharacterized protein</fullName>
    </submittedName>
</protein>
<organism evidence="1 2">
    <name type="scientific">Salipiger mucosus DSM 16094</name>
    <dbReference type="NCBI Taxonomy" id="1123237"/>
    <lineage>
        <taxon>Bacteria</taxon>
        <taxon>Pseudomonadati</taxon>
        <taxon>Pseudomonadota</taxon>
        <taxon>Alphaproteobacteria</taxon>
        <taxon>Rhodobacterales</taxon>
        <taxon>Roseobacteraceae</taxon>
        <taxon>Salipiger</taxon>
    </lineage>
</organism>
<dbReference type="Proteomes" id="UP000015347">
    <property type="component" value="Unassembled WGS sequence"/>
</dbReference>
<dbReference type="AlphaFoldDB" id="S9Q7W8"/>
<sequence length="39" mass="4493">MRGFFETGMGRSPLVKEPDVLRDDITDVTRALDAKRRRS</sequence>
<name>S9Q7W8_9RHOB</name>
<comment type="caution">
    <text evidence="1">The sequence shown here is derived from an EMBL/GenBank/DDBJ whole genome shotgun (WGS) entry which is preliminary data.</text>
</comment>
<dbReference type="STRING" id="1123237.Salmuc_01163"/>
<dbReference type="EMBL" id="APVH01000069">
    <property type="protein sequence ID" value="EPX75698.1"/>
    <property type="molecule type" value="Genomic_DNA"/>
</dbReference>
<gene>
    <name evidence="1" type="ORF">Salmuc_01163</name>
</gene>
<dbReference type="HOGENOM" id="CLU_3316686_0_0_5"/>
<reference evidence="2" key="1">
    <citation type="journal article" date="2014" name="Stand. Genomic Sci.">
        <title>Genome sequence of the exopolysaccharide-producing Salipiger mucosus type strain (DSM 16094(T)), a moderately halophilic member of the Roseobacter clade.</title>
        <authorList>
            <person name="Riedel T."/>
            <person name="Spring S."/>
            <person name="Fiebig A."/>
            <person name="Petersen J."/>
            <person name="Kyrpides N.C."/>
            <person name="Goker M."/>
            <person name="Klenk H.P."/>
        </authorList>
    </citation>
    <scope>NUCLEOTIDE SEQUENCE [LARGE SCALE GENOMIC DNA]</scope>
    <source>
        <strain evidence="2">DSM 16094</strain>
    </source>
</reference>
<evidence type="ECO:0000313" key="2">
    <source>
        <dbReference type="Proteomes" id="UP000015347"/>
    </source>
</evidence>
<keyword evidence="2" id="KW-1185">Reference proteome</keyword>
<evidence type="ECO:0000313" key="1">
    <source>
        <dbReference type="EMBL" id="EPX75698.1"/>
    </source>
</evidence>
<accession>S9Q7W8</accession>